<keyword evidence="2" id="KW-0413">Isomerase</keyword>
<sequence>MRIFLTGGTGFIGHFAAKEFLENGHSLRILARNPNKIPSLAKHPNVEMLHAGLLDSEAIKKGLKGCEACVHIALGWGETPLTMLANDTTATTLLLELAAESGCEKFIYTSSTAACALQDLYGATKAAGEAYTLGFKKMKRNIIRPGYTFGHLAFPDGVTQPDRRFFNIAKAVKENRVIHLTKYDGTQFIHASQLAKLYAAVLESDLNEEMFFGLGAEWISWKSIAERAIAMRPETKAAIEEEDKGWGSEPVLFPVDKMEKLFGLKFNGNDFIDEHVKWNFNAPR</sequence>
<dbReference type="EC" id="5.1.3.2" evidence="2"/>
<accession>A0A806JYA6</accession>
<dbReference type="Pfam" id="PF01370">
    <property type="entry name" value="Epimerase"/>
    <property type="match status" value="1"/>
</dbReference>
<dbReference type="InterPro" id="IPR051783">
    <property type="entry name" value="NAD(P)-dependent_oxidoreduct"/>
</dbReference>
<reference evidence="2" key="1">
    <citation type="submission" date="2012-03" db="EMBL/GenBank/DDBJ databases">
        <title>Functional metagenomics reveals considerable lignocellulase gene clusters in the gut microbiome of a wood-feeding higher termite.</title>
        <authorList>
            <person name="Liu N."/>
        </authorList>
    </citation>
    <scope>NUCLEOTIDE SEQUENCE</scope>
</reference>
<feature type="domain" description="NAD-dependent epimerase/dehydratase" evidence="1">
    <location>
        <begin position="3"/>
        <end position="204"/>
    </location>
</feature>
<dbReference type="Gene3D" id="3.40.50.720">
    <property type="entry name" value="NAD(P)-binding Rossmann-like Domain"/>
    <property type="match status" value="1"/>
</dbReference>
<dbReference type="InterPro" id="IPR036291">
    <property type="entry name" value="NAD(P)-bd_dom_sf"/>
</dbReference>
<protein>
    <submittedName>
        <fullName evidence="2">UDP-glucose 4-epimerase</fullName>
        <ecNumber evidence="2">5.1.3.2</ecNumber>
    </submittedName>
</protein>
<dbReference type="EMBL" id="JQ844174">
    <property type="protein sequence ID" value="AGS51865.1"/>
    <property type="molecule type" value="Genomic_DNA"/>
</dbReference>
<name>A0A806JYA6_9BACT</name>
<evidence type="ECO:0000259" key="1">
    <source>
        <dbReference type="Pfam" id="PF01370"/>
    </source>
</evidence>
<dbReference type="InterPro" id="IPR001509">
    <property type="entry name" value="Epimerase_deHydtase"/>
</dbReference>
<organism evidence="2">
    <name type="scientific">uncultured bacterium contig00118</name>
    <dbReference type="NCBI Taxonomy" id="1181579"/>
    <lineage>
        <taxon>Bacteria</taxon>
        <taxon>environmental samples</taxon>
    </lineage>
</organism>
<dbReference type="GO" id="GO:0005737">
    <property type="term" value="C:cytoplasm"/>
    <property type="evidence" value="ECO:0007669"/>
    <property type="project" value="TreeGrafter"/>
</dbReference>
<dbReference type="GO" id="GO:0003978">
    <property type="term" value="F:UDP-glucose 4-epimerase activity"/>
    <property type="evidence" value="ECO:0007669"/>
    <property type="project" value="UniProtKB-EC"/>
</dbReference>
<dbReference type="PANTHER" id="PTHR48079:SF6">
    <property type="entry name" value="NAD(P)-BINDING DOMAIN-CONTAINING PROTEIN-RELATED"/>
    <property type="match status" value="1"/>
</dbReference>
<dbReference type="SUPFAM" id="SSF51735">
    <property type="entry name" value="NAD(P)-binding Rossmann-fold domains"/>
    <property type="match status" value="1"/>
</dbReference>
<proteinExistence type="predicted"/>
<dbReference type="AlphaFoldDB" id="A0A806JYA6"/>
<dbReference type="GO" id="GO:0004029">
    <property type="term" value="F:aldehyde dehydrogenase (NAD+) activity"/>
    <property type="evidence" value="ECO:0007669"/>
    <property type="project" value="TreeGrafter"/>
</dbReference>
<dbReference type="PANTHER" id="PTHR48079">
    <property type="entry name" value="PROTEIN YEEZ"/>
    <property type="match status" value="1"/>
</dbReference>
<evidence type="ECO:0000313" key="2">
    <source>
        <dbReference type="EMBL" id="AGS51865.1"/>
    </source>
</evidence>